<organism evidence="7 8">
    <name type="scientific">Grimontia marina</name>
    <dbReference type="NCBI Taxonomy" id="646534"/>
    <lineage>
        <taxon>Bacteria</taxon>
        <taxon>Pseudomonadati</taxon>
        <taxon>Pseudomonadota</taxon>
        <taxon>Gammaproteobacteria</taxon>
        <taxon>Vibrionales</taxon>
        <taxon>Vibrionaceae</taxon>
        <taxon>Grimontia</taxon>
    </lineage>
</organism>
<dbReference type="Gene3D" id="2.40.420.20">
    <property type="match status" value="1"/>
</dbReference>
<dbReference type="Gene3D" id="2.40.50.100">
    <property type="match status" value="1"/>
</dbReference>
<keyword evidence="8" id="KW-1185">Reference proteome</keyword>
<feature type="domain" description="CusB-like beta-barrel" evidence="4">
    <location>
        <begin position="204"/>
        <end position="274"/>
    </location>
</feature>
<dbReference type="RefSeq" id="WP_062714807.1">
    <property type="nucleotide sequence ID" value="NZ_CAWRCI010000078.1"/>
</dbReference>
<evidence type="ECO:0000313" key="7">
    <source>
        <dbReference type="EMBL" id="CZF86712.1"/>
    </source>
</evidence>
<sequence>MNRWVLGMLVIAVLAFGTVIGFNLFVNKKIETTLANLPEPVYPVTVEKLTPTVWPQSIKAIGFIEPNQGVSVSNEVAGIVTAINFENGANVESGTVLVSLDSSVQKAQLKAQQVQLPSVRDDYNRLRKLYQERSVSEQSVEAAQSKYEAMQANIESLQATINQREIKAPFSGVLGIRNINLGQFVSAGTDIVRLDDLSLMRTRFSVPQAEIGKLSVGQEISLTVETFPGREYKGKINAIQPVVSNQTGLVMVQAELPNDDKTLRGGMFAAVNVALSDLDNQVVVPQTAIVFALYGNSVFVTEQKDDETRVRQVTVEVLQRDGNFALVKGDLKFDEQVVTTGILNLGNNTKVNIVDNPISAPDTMPQL</sequence>
<dbReference type="Proteomes" id="UP000073601">
    <property type="component" value="Unassembled WGS sequence"/>
</dbReference>
<accession>A0A128FIU2</accession>
<feature type="domain" description="Multidrug resistance protein MdtA-like C-terminal permuted SH3" evidence="5">
    <location>
        <begin position="280"/>
        <end position="342"/>
    </location>
</feature>
<evidence type="ECO:0000313" key="8">
    <source>
        <dbReference type="Proteomes" id="UP000073601"/>
    </source>
</evidence>
<evidence type="ECO:0000259" key="4">
    <source>
        <dbReference type="Pfam" id="PF25954"/>
    </source>
</evidence>
<evidence type="ECO:0000259" key="6">
    <source>
        <dbReference type="Pfam" id="PF25973"/>
    </source>
</evidence>
<dbReference type="PANTHER" id="PTHR30469:SF11">
    <property type="entry name" value="BLL4320 PROTEIN"/>
    <property type="match status" value="1"/>
</dbReference>
<gene>
    <name evidence="7" type="primary">mdtA_5</name>
    <name evidence="7" type="ORF">GMA8713_04751</name>
</gene>
<dbReference type="GO" id="GO:0015562">
    <property type="term" value="F:efflux transmembrane transporter activity"/>
    <property type="evidence" value="ECO:0007669"/>
    <property type="project" value="TreeGrafter"/>
</dbReference>
<evidence type="ECO:0000256" key="2">
    <source>
        <dbReference type="ARBA" id="ARBA00023054"/>
    </source>
</evidence>
<dbReference type="GO" id="GO:1990281">
    <property type="term" value="C:efflux pump complex"/>
    <property type="evidence" value="ECO:0007669"/>
    <property type="project" value="TreeGrafter"/>
</dbReference>
<comment type="similarity">
    <text evidence="1">Belongs to the membrane fusion protein (MFP) (TC 8.A.1) family.</text>
</comment>
<proteinExistence type="inferred from homology"/>
<dbReference type="GO" id="GO:0030313">
    <property type="term" value="C:cell envelope"/>
    <property type="evidence" value="ECO:0007669"/>
    <property type="project" value="UniProtKB-SubCell"/>
</dbReference>
<dbReference type="FunFam" id="2.40.30.170:FF:000010">
    <property type="entry name" value="Efflux RND transporter periplasmic adaptor subunit"/>
    <property type="match status" value="1"/>
</dbReference>
<dbReference type="Gene3D" id="6.10.140.1990">
    <property type="match status" value="1"/>
</dbReference>
<dbReference type="GO" id="GO:0019898">
    <property type="term" value="C:extrinsic component of membrane"/>
    <property type="evidence" value="ECO:0007669"/>
    <property type="project" value="InterPro"/>
</dbReference>
<feature type="domain" description="CzcB-like barrel-sandwich hybrid" evidence="6">
    <location>
        <begin position="70"/>
        <end position="195"/>
    </location>
</feature>
<evidence type="ECO:0000259" key="5">
    <source>
        <dbReference type="Pfam" id="PF25967"/>
    </source>
</evidence>
<dbReference type="AlphaFoldDB" id="A0A128FIU2"/>
<dbReference type="Gene3D" id="2.40.30.170">
    <property type="match status" value="1"/>
</dbReference>
<dbReference type="InterPro" id="IPR058647">
    <property type="entry name" value="BSH_CzcB-like"/>
</dbReference>
<dbReference type="PANTHER" id="PTHR30469">
    <property type="entry name" value="MULTIDRUG RESISTANCE PROTEIN MDTA"/>
    <property type="match status" value="1"/>
</dbReference>
<reference evidence="8" key="1">
    <citation type="submission" date="2016-02" db="EMBL/GenBank/DDBJ databases">
        <authorList>
            <person name="Rodrigo-Torres Lidia"/>
            <person name="Arahal R.David."/>
        </authorList>
    </citation>
    <scope>NUCLEOTIDE SEQUENCE [LARGE SCALE GENOMIC DNA]</scope>
    <source>
        <strain evidence="8">CECT 8713</strain>
    </source>
</reference>
<dbReference type="InterPro" id="IPR030190">
    <property type="entry name" value="MacA_alpha-hairpin_sf"/>
</dbReference>
<dbReference type="SUPFAM" id="SSF111369">
    <property type="entry name" value="HlyD-like secretion proteins"/>
    <property type="match status" value="1"/>
</dbReference>
<dbReference type="InterPro" id="IPR058792">
    <property type="entry name" value="Beta-barrel_RND_2"/>
</dbReference>
<dbReference type="Pfam" id="PF25954">
    <property type="entry name" value="Beta-barrel_RND_2"/>
    <property type="match status" value="1"/>
</dbReference>
<feature type="coiled-coil region" evidence="3">
    <location>
        <begin position="140"/>
        <end position="167"/>
    </location>
</feature>
<name>A0A128FIU2_9GAMM</name>
<dbReference type="Pfam" id="PF25967">
    <property type="entry name" value="RND-MFP_C"/>
    <property type="match status" value="1"/>
</dbReference>
<dbReference type="InterPro" id="IPR006143">
    <property type="entry name" value="RND_pump_MFP"/>
</dbReference>
<dbReference type="Pfam" id="PF25973">
    <property type="entry name" value="BSH_CzcB"/>
    <property type="match status" value="1"/>
</dbReference>
<dbReference type="GO" id="GO:1990195">
    <property type="term" value="C:macrolide transmembrane transporter complex"/>
    <property type="evidence" value="ECO:0007669"/>
    <property type="project" value="InterPro"/>
</dbReference>
<protein>
    <submittedName>
        <fullName evidence="7">Multidrug resistance protein MdtA</fullName>
    </submittedName>
</protein>
<dbReference type="EMBL" id="FIZY01000078">
    <property type="protein sequence ID" value="CZF86712.1"/>
    <property type="molecule type" value="Genomic_DNA"/>
</dbReference>
<evidence type="ECO:0000256" key="3">
    <source>
        <dbReference type="SAM" id="Coils"/>
    </source>
</evidence>
<dbReference type="GO" id="GO:1990961">
    <property type="term" value="P:xenobiotic detoxification by transmembrane export across the plasma membrane"/>
    <property type="evidence" value="ECO:0007669"/>
    <property type="project" value="InterPro"/>
</dbReference>
<evidence type="ECO:0000256" key="1">
    <source>
        <dbReference type="ARBA" id="ARBA00009477"/>
    </source>
</evidence>
<dbReference type="NCBIfam" id="TIGR01730">
    <property type="entry name" value="RND_mfp"/>
    <property type="match status" value="1"/>
</dbReference>
<keyword evidence="2 3" id="KW-0175">Coiled coil</keyword>
<dbReference type="InterPro" id="IPR058627">
    <property type="entry name" value="MdtA-like_C"/>
</dbReference>